<dbReference type="AlphaFoldDB" id="A0A177V648"/>
<name>A0A177V648_9BASI</name>
<keyword evidence="2" id="KW-0732">Signal</keyword>
<reference evidence="4" key="2">
    <citation type="journal article" date="2019" name="IMA Fungus">
        <title>Genome sequencing and comparison of five Tilletia species to identify candidate genes for the detection of regulated species infecting wheat.</title>
        <authorList>
            <person name="Nguyen H.D.T."/>
            <person name="Sultana T."/>
            <person name="Kesanakurti P."/>
            <person name="Hambleton S."/>
        </authorList>
    </citation>
    <scope>NUCLEOTIDE SEQUENCE</scope>
    <source>
        <strain evidence="4">DAOMC 238032</strain>
    </source>
</reference>
<gene>
    <name evidence="4" type="ORF">A4X03_0g6332</name>
    <name evidence="3" type="ORF">JKIAZH3_G8879</name>
</gene>
<evidence type="ECO:0000256" key="2">
    <source>
        <dbReference type="SAM" id="SignalP"/>
    </source>
</evidence>
<reference evidence="4" key="1">
    <citation type="submission" date="2016-04" db="EMBL/GenBank/DDBJ databases">
        <authorList>
            <person name="Nguyen H.D."/>
            <person name="Kesanakurti P."/>
            <person name="Cullis J."/>
            <person name="Levesque C.A."/>
            <person name="Hambleton S."/>
        </authorList>
    </citation>
    <scope>NUCLEOTIDE SEQUENCE</scope>
    <source>
        <strain evidence="4">DAOMC 238032</strain>
    </source>
</reference>
<dbReference type="Proteomes" id="UP000077671">
    <property type="component" value="Unassembled WGS sequence"/>
</dbReference>
<feature type="chain" id="PRO_5044550261" evidence="2">
    <location>
        <begin position="19"/>
        <end position="92"/>
    </location>
</feature>
<feature type="signal peptide" evidence="2">
    <location>
        <begin position="1"/>
        <end position="18"/>
    </location>
</feature>
<feature type="region of interest" description="Disordered" evidence="1">
    <location>
        <begin position="64"/>
        <end position="92"/>
    </location>
</feature>
<evidence type="ECO:0000256" key="1">
    <source>
        <dbReference type="SAM" id="MobiDB-lite"/>
    </source>
</evidence>
<evidence type="ECO:0000313" key="6">
    <source>
        <dbReference type="Proteomes" id="UP000836402"/>
    </source>
</evidence>
<accession>A0A177V648</accession>
<reference evidence="3" key="3">
    <citation type="submission" date="2020-10" db="EMBL/GenBank/DDBJ databases">
        <authorList>
            <person name="Sedaghatjoo S."/>
        </authorList>
    </citation>
    <scope>NUCLEOTIDE SEQUENCE</scope>
    <source>
        <strain evidence="3">AZH3</strain>
    </source>
</reference>
<evidence type="ECO:0000313" key="3">
    <source>
        <dbReference type="EMBL" id="CAD6941512.1"/>
    </source>
</evidence>
<evidence type="ECO:0000313" key="5">
    <source>
        <dbReference type="Proteomes" id="UP000077671"/>
    </source>
</evidence>
<dbReference type="EMBL" id="LWDD02001183">
    <property type="protein sequence ID" value="KAE8251703.1"/>
    <property type="molecule type" value="Genomic_DNA"/>
</dbReference>
<dbReference type="EMBL" id="CAJHJG010004489">
    <property type="protein sequence ID" value="CAD6941512.1"/>
    <property type="molecule type" value="Genomic_DNA"/>
</dbReference>
<protein>
    <submittedName>
        <fullName evidence="4">Uncharacterized protein</fullName>
    </submittedName>
</protein>
<dbReference type="Proteomes" id="UP000836402">
    <property type="component" value="Unassembled WGS sequence"/>
</dbReference>
<evidence type="ECO:0000313" key="4">
    <source>
        <dbReference type="EMBL" id="KAE8251703.1"/>
    </source>
</evidence>
<proteinExistence type="predicted"/>
<sequence length="92" mass="9988">MRVFDIILLLTGAALVAGLPFNKAVETSDLVPEAQASASLRPWRVKHFGIGHDGSGATWFKAHDSRANKKSQGGSRQSRTDFVKAKAGLRQR</sequence>
<organism evidence="4 5">
    <name type="scientific">Tilletia caries</name>
    <name type="common">wheat bunt fungus</name>
    <dbReference type="NCBI Taxonomy" id="13290"/>
    <lineage>
        <taxon>Eukaryota</taxon>
        <taxon>Fungi</taxon>
        <taxon>Dikarya</taxon>
        <taxon>Basidiomycota</taxon>
        <taxon>Ustilaginomycotina</taxon>
        <taxon>Exobasidiomycetes</taxon>
        <taxon>Tilletiales</taxon>
        <taxon>Tilletiaceae</taxon>
        <taxon>Tilletia</taxon>
    </lineage>
</organism>
<comment type="caution">
    <text evidence="4">The sequence shown here is derived from an EMBL/GenBank/DDBJ whole genome shotgun (WGS) entry which is preliminary data.</text>
</comment>
<keyword evidence="6" id="KW-1185">Reference proteome</keyword>